<evidence type="ECO:0000256" key="2">
    <source>
        <dbReference type="ARBA" id="ARBA00008133"/>
    </source>
</evidence>
<feature type="domain" description="Tetrapyrrole biosynthesis uroporphyrinogen III synthase" evidence="11">
    <location>
        <begin position="40"/>
        <end position="173"/>
    </location>
</feature>
<gene>
    <name evidence="12" type="ORF">BKH27_05770</name>
</gene>
<dbReference type="InterPro" id="IPR036108">
    <property type="entry name" value="4pyrrol_syn_uPrphyn_synt_sf"/>
</dbReference>
<protein>
    <recommendedName>
        <fullName evidence="7 9">Uroporphyrinogen-III synthase</fullName>
        <ecNumber evidence="3 9">4.2.1.75</ecNumber>
    </recommendedName>
</protein>
<dbReference type="GO" id="GO:0004852">
    <property type="term" value="F:uroporphyrinogen-III synthase activity"/>
    <property type="evidence" value="ECO:0007669"/>
    <property type="project" value="UniProtKB-UniRule"/>
</dbReference>
<evidence type="ECO:0000256" key="10">
    <source>
        <dbReference type="SAM" id="MobiDB-lite"/>
    </source>
</evidence>
<feature type="region of interest" description="Disordered" evidence="10">
    <location>
        <begin position="1"/>
        <end position="28"/>
    </location>
</feature>
<dbReference type="GO" id="GO:0006780">
    <property type="term" value="P:uroporphyrinogen III biosynthetic process"/>
    <property type="evidence" value="ECO:0007669"/>
    <property type="project" value="UniProtKB-UniRule"/>
</dbReference>
<dbReference type="RefSeq" id="WP_075371039.1">
    <property type="nucleotide sequence ID" value="NZ_MSKM01000019.1"/>
</dbReference>
<comment type="pathway">
    <text evidence="1 9">Porphyrin-containing compound metabolism; protoporphyrin-IX biosynthesis; coproporphyrinogen-III from 5-aminolevulinate: step 3/4.</text>
</comment>
<comment type="catalytic activity">
    <reaction evidence="8 9">
        <text>hydroxymethylbilane = uroporphyrinogen III + H2O</text>
        <dbReference type="Rhea" id="RHEA:18965"/>
        <dbReference type="ChEBI" id="CHEBI:15377"/>
        <dbReference type="ChEBI" id="CHEBI:57308"/>
        <dbReference type="ChEBI" id="CHEBI:57845"/>
        <dbReference type="EC" id="4.2.1.75"/>
    </reaction>
</comment>
<evidence type="ECO:0000256" key="8">
    <source>
        <dbReference type="ARBA" id="ARBA00048617"/>
    </source>
</evidence>
<comment type="caution">
    <text evidence="12">The sequence shown here is derived from an EMBL/GenBank/DDBJ whole genome shotgun (WGS) entry which is preliminary data.</text>
</comment>
<evidence type="ECO:0000313" key="12">
    <source>
        <dbReference type="EMBL" id="OLO53531.1"/>
    </source>
</evidence>
<evidence type="ECO:0000256" key="5">
    <source>
        <dbReference type="ARBA" id="ARBA00023244"/>
    </source>
</evidence>
<reference evidence="12 13" key="1">
    <citation type="submission" date="2016-12" db="EMBL/GenBank/DDBJ databases">
        <title>Genomic comparison of strains in the 'Actinomyces naeslundii' group.</title>
        <authorList>
            <person name="Mughal S.R."/>
            <person name="Do T."/>
            <person name="Gilbert S.C."/>
            <person name="Witherden E.A."/>
            <person name="Didelot X."/>
            <person name="Beighton D."/>
        </authorList>
    </citation>
    <scope>NUCLEOTIDE SEQUENCE [LARGE SCALE GENOMIC DNA]</scope>
    <source>
        <strain evidence="12 13">MMRCO6-1</strain>
    </source>
</reference>
<dbReference type="EMBL" id="MSKM01000019">
    <property type="protein sequence ID" value="OLO53531.1"/>
    <property type="molecule type" value="Genomic_DNA"/>
</dbReference>
<dbReference type="PANTHER" id="PTHR38042:SF1">
    <property type="entry name" value="UROPORPHYRINOGEN-III SYNTHASE, CHLOROPLASTIC"/>
    <property type="match status" value="1"/>
</dbReference>
<proteinExistence type="inferred from homology"/>
<dbReference type="InterPro" id="IPR039793">
    <property type="entry name" value="UROS/Hem4"/>
</dbReference>
<keyword evidence="4 9" id="KW-0456">Lyase</keyword>
<dbReference type="Proteomes" id="UP000185772">
    <property type="component" value="Unassembled WGS sequence"/>
</dbReference>
<dbReference type="CDD" id="cd06578">
    <property type="entry name" value="HemD"/>
    <property type="match status" value="1"/>
</dbReference>
<dbReference type="GO" id="GO:0006782">
    <property type="term" value="P:protoporphyrinogen IX biosynthetic process"/>
    <property type="evidence" value="ECO:0007669"/>
    <property type="project" value="UniProtKB-UniRule"/>
</dbReference>
<dbReference type="EC" id="4.2.1.75" evidence="3 9"/>
<comment type="function">
    <text evidence="6 9">Catalyzes cyclization of the linear tetrapyrrole, hydroxymethylbilane, to the macrocyclic uroporphyrinogen III.</text>
</comment>
<dbReference type="Gene3D" id="3.40.50.10090">
    <property type="match status" value="3"/>
</dbReference>
<feature type="domain" description="Tetrapyrrole biosynthesis uroporphyrinogen III synthase" evidence="11">
    <location>
        <begin position="332"/>
        <end position="445"/>
    </location>
</feature>
<feature type="region of interest" description="Disordered" evidence="10">
    <location>
        <begin position="260"/>
        <end position="326"/>
    </location>
</feature>
<dbReference type="UniPathway" id="UPA00251">
    <property type="reaction ID" value="UER00320"/>
</dbReference>
<accession>A0A1Q8VYM5</accession>
<comment type="similarity">
    <text evidence="2 9">Belongs to the uroporphyrinogen-III synthase family.</text>
</comment>
<feature type="compositionally biased region" description="Basic and acidic residues" evidence="10">
    <location>
        <begin position="307"/>
        <end position="317"/>
    </location>
</feature>
<dbReference type="SUPFAM" id="SSF69618">
    <property type="entry name" value="HemD-like"/>
    <property type="match status" value="2"/>
</dbReference>
<dbReference type="InterPro" id="IPR003754">
    <property type="entry name" value="4pyrrol_synth_uPrphyn_synth"/>
</dbReference>
<evidence type="ECO:0000256" key="3">
    <source>
        <dbReference type="ARBA" id="ARBA00013109"/>
    </source>
</evidence>
<feature type="region of interest" description="Disordered" evidence="10">
    <location>
        <begin position="109"/>
        <end position="137"/>
    </location>
</feature>
<evidence type="ECO:0000256" key="1">
    <source>
        <dbReference type="ARBA" id="ARBA00004772"/>
    </source>
</evidence>
<dbReference type="AlphaFoldDB" id="A0A1Q8VYM5"/>
<feature type="region of interest" description="Disordered" evidence="10">
    <location>
        <begin position="176"/>
        <end position="218"/>
    </location>
</feature>
<sequence length="466" mass="46842">MTQSTSRTDSTGSLPGDPREGGGAPLSGRVVLLPRLKERDRIASALERAGARVLRAAVTRTVPGEAAALEATARRIMAGEAAWLVLTSARTVEALAPYLLAEAGVGPVTGGHEPHPEPTAPSSPYRTAPPHTPTTPPMRVAVVGPATAKAWTKLTGASPDLVARGSAAALLEEPALAGGPATGGHTPHQEPGTPDPHDSAASPHAPITPPRQHQPSATIPPMRVAVVGPATAKAWTKLTGASPDLVARGSAAALLEKPALAGSPATGGHTPHQEPDISSTHHGAPSPHTPARSPESKTAPRGLPGGGRDDSDGRAHTFGDAPDSPQALPEAARRVLLPASALADPALADGLRRAGWEVEQVAAYTTVTADAHDLPPDLERTWATGGVDAVVLTAPSTTRAVLELLGPPPQGTGLVAIGATTAAAARELGLPVAATAPSPTPEGVLQATIDAIRGATGSAPAPQEPP</sequence>
<evidence type="ECO:0000313" key="13">
    <source>
        <dbReference type="Proteomes" id="UP000185772"/>
    </source>
</evidence>
<evidence type="ECO:0000256" key="6">
    <source>
        <dbReference type="ARBA" id="ARBA00037589"/>
    </source>
</evidence>
<feature type="compositionally biased region" description="Polar residues" evidence="10">
    <location>
        <begin position="1"/>
        <end position="13"/>
    </location>
</feature>
<evidence type="ECO:0000256" key="4">
    <source>
        <dbReference type="ARBA" id="ARBA00023239"/>
    </source>
</evidence>
<evidence type="ECO:0000256" key="9">
    <source>
        <dbReference type="RuleBase" id="RU366031"/>
    </source>
</evidence>
<keyword evidence="5 9" id="KW-0627">Porphyrin biosynthesis</keyword>
<organism evidence="12 13">
    <name type="scientific">Actinomyces oris</name>
    <dbReference type="NCBI Taxonomy" id="544580"/>
    <lineage>
        <taxon>Bacteria</taxon>
        <taxon>Bacillati</taxon>
        <taxon>Actinomycetota</taxon>
        <taxon>Actinomycetes</taxon>
        <taxon>Actinomycetales</taxon>
        <taxon>Actinomycetaceae</taxon>
        <taxon>Actinomyces</taxon>
    </lineage>
</organism>
<dbReference type="PANTHER" id="PTHR38042">
    <property type="entry name" value="UROPORPHYRINOGEN-III SYNTHASE, CHLOROPLASTIC"/>
    <property type="match status" value="1"/>
</dbReference>
<evidence type="ECO:0000259" key="11">
    <source>
        <dbReference type="Pfam" id="PF02602"/>
    </source>
</evidence>
<evidence type="ECO:0000256" key="7">
    <source>
        <dbReference type="ARBA" id="ARBA00040167"/>
    </source>
</evidence>
<dbReference type="Pfam" id="PF02602">
    <property type="entry name" value="HEM4"/>
    <property type="match status" value="2"/>
</dbReference>
<name>A0A1Q8VYM5_9ACTO</name>